<gene>
    <name evidence="2" type="ORF">BpHYR1_001175</name>
</gene>
<reference evidence="2 3" key="1">
    <citation type="journal article" date="2018" name="Sci. Rep.">
        <title>Genomic signatures of local adaptation to the degree of environmental predictability in rotifers.</title>
        <authorList>
            <person name="Franch-Gras L."/>
            <person name="Hahn C."/>
            <person name="Garcia-Roger E.M."/>
            <person name="Carmona M.J."/>
            <person name="Serra M."/>
            <person name="Gomez A."/>
        </authorList>
    </citation>
    <scope>NUCLEOTIDE SEQUENCE [LARGE SCALE GENOMIC DNA]</scope>
    <source>
        <strain evidence="2">HYR1</strain>
    </source>
</reference>
<accession>A0A3M7RMN1</accession>
<feature type="region of interest" description="Disordered" evidence="1">
    <location>
        <begin position="68"/>
        <end position="91"/>
    </location>
</feature>
<evidence type="ECO:0000256" key="1">
    <source>
        <dbReference type="SAM" id="MobiDB-lite"/>
    </source>
</evidence>
<dbReference type="EMBL" id="REGN01003082">
    <property type="protein sequence ID" value="RNA24670.1"/>
    <property type="molecule type" value="Genomic_DNA"/>
</dbReference>
<evidence type="ECO:0000313" key="3">
    <source>
        <dbReference type="Proteomes" id="UP000276133"/>
    </source>
</evidence>
<keyword evidence="3" id="KW-1185">Reference proteome</keyword>
<organism evidence="2 3">
    <name type="scientific">Brachionus plicatilis</name>
    <name type="common">Marine rotifer</name>
    <name type="synonym">Brachionus muelleri</name>
    <dbReference type="NCBI Taxonomy" id="10195"/>
    <lineage>
        <taxon>Eukaryota</taxon>
        <taxon>Metazoa</taxon>
        <taxon>Spiralia</taxon>
        <taxon>Gnathifera</taxon>
        <taxon>Rotifera</taxon>
        <taxon>Eurotatoria</taxon>
        <taxon>Monogononta</taxon>
        <taxon>Pseudotrocha</taxon>
        <taxon>Ploima</taxon>
        <taxon>Brachionidae</taxon>
        <taxon>Brachionus</taxon>
    </lineage>
</organism>
<comment type="caution">
    <text evidence="2">The sequence shown here is derived from an EMBL/GenBank/DDBJ whole genome shotgun (WGS) entry which is preliminary data.</text>
</comment>
<sequence length="91" mass="10897">MFYKWQFISSTHDSITKKVKFFPLRDSRQKSLIIPKIKKNNKKELVQHSAFKKNVEEISRRCMRQHMNKKSAQMKLSMHDCQKTSTSVLRP</sequence>
<proteinExistence type="predicted"/>
<dbReference type="AlphaFoldDB" id="A0A3M7RMN1"/>
<dbReference type="Proteomes" id="UP000276133">
    <property type="component" value="Unassembled WGS sequence"/>
</dbReference>
<name>A0A3M7RMN1_BRAPC</name>
<evidence type="ECO:0000313" key="2">
    <source>
        <dbReference type="EMBL" id="RNA24670.1"/>
    </source>
</evidence>
<protein>
    <submittedName>
        <fullName evidence="2">Uncharacterized protein</fullName>
    </submittedName>
</protein>